<evidence type="ECO:0000256" key="6">
    <source>
        <dbReference type="ARBA" id="ARBA00022840"/>
    </source>
</evidence>
<accession>A0A834VH22</accession>
<keyword evidence="5 15" id="KW-0418">Kinase</keyword>
<comment type="catalytic activity">
    <reaction evidence="9">
        <text>L-seryl-[protein] + ATP = O-phospho-L-seryl-[protein] + ADP + H(+)</text>
        <dbReference type="Rhea" id="RHEA:17989"/>
        <dbReference type="Rhea" id="RHEA-COMP:9863"/>
        <dbReference type="Rhea" id="RHEA-COMP:11604"/>
        <dbReference type="ChEBI" id="CHEBI:15378"/>
        <dbReference type="ChEBI" id="CHEBI:29999"/>
        <dbReference type="ChEBI" id="CHEBI:30616"/>
        <dbReference type="ChEBI" id="CHEBI:83421"/>
        <dbReference type="ChEBI" id="CHEBI:456216"/>
        <dbReference type="EC" id="2.7.11.11"/>
    </reaction>
</comment>
<dbReference type="InterPro" id="IPR000719">
    <property type="entry name" value="Prot_kinase_dom"/>
</dbReference>
<dbReference type="EnsemblMetazoa" id="SSS_6608s_mrna">
    <property type="protein sequence ID" value="KAF7495555.1"/>
    <property type="gene ID" value="SSS_6608"/>
</dbReference>
<keyword evidence="7" id="KW-0114">cAMP</keyword>
<dbReference type="InterPro" id="IPR008271">
    <property type="entry name" value="Ser/Thr_kinase_AS"/>
</dbReference>
<dbReference type="GO" id="GO:0005952">
    <property type="term" value="C:cAMP-dependent protein kinase complex"/>
    <property type="evidence" value="ECO:0007669"/>
    <property type="project" value="TreeGrafter"/>
</dbReference>
<evidence type="ECO:0000313" key="16">
    <source>
        <dbReference type="EnsemblMetazoa" id="KAF7495555.1"/>
    </source>
</evidence>
<comment type="similarity">
    <text evidence="11">Belongs to the protein kinase superfamily.</text>
</comment>
<evidence type="ECO:0000313" key="15">
    <source>
        <dbReference type="EMBL" id="KAF7495555.1"/>
    </source>
</evidence>
<dbReference type="Proteomes" id="UP000070412">
    <property type="component" value="Unassembled WGS sequence"/>
</dbReference>
<sequence length="380" mass="43314">MGNAPAKKGDTTENALEDNGSFLTGDSCKDSDGGGGGRRDGVQKFLEKAKEDFERKWNQQGSNTASLEDYERIKTLGTGSFGRVMLVQRKSGTDAGKHFAMKILDKQKVVRLKQVEHTLNEKKILQAVDFPFLVHLDASFKDNSYLYMVLEYVPGGEMFSHLRKTGRFSEQMARFYAAQIVLAFEYLHYLDLIYRDLKPENLLIDSQGYLKVTDFGFAKRVKGRTWTLCGTPEYLAPEIILSKGYNKAVDWWALGVLIYEMAAGYPPFFADQPIQIYEKIVSGKVRFPSHFSVELKELLRNLLQVDLTKRYGNLKNGVNDIKNHRWFSTTEWISIYQKKVEAPFLPKCKGPGDTSNFDDYEEEALRISSAEKCAKEFADF</sequence>
<dbReference type="AlphaFoldDB" id="A0A834VH22"/>
<name>A0A834VH22_SARSC</name>
<evidence type="ECO:0000256" key="11">
    <source>
        <dbReference type="RuleBase" id="RU000304"/>
    </source>
</evidence>
<evidence type="ECO:0000259" key="14">
    <source>
        <dbReference type="PROSITE" id="PS51285"/>
    </source>
</evidence>
<evidence type="ECO:0000256" key="5">
    <source>
        <dbReference type="ARBA" id="ARBA00022777"/>
    </source>
</evidence>
<feature type="binding site" evidence="10">
    <location>
        <position position="102"/>
    </location>
    <ligand>
        <name>ATP</name>
        <dbReference type="ChEBI" id="CHEBI:30616"/>
    </ligand>
</feature>
<reference evidence="15" key="2">
    <citation type="submission" date="2020-01" db="EMBL/GenBank/DDBJ databases">
        <authorList>
            <person name="Korhonen P.K.K."/>
            <person name="Guangxu M.G."/>
            <person name="Wang T.W."/>
            <person name="Stroehlein A.J.S."/>
            <person name="Young N.D."/>
            <person name="Ang C.-S.A."/>
            <person name="Fernando D.W.F."/>
            <person name="Lu H.L."/>
            <person name="Taylor S.T."/>
            <person name="Ehtesham M.E.M."/>
            <person name="Najaraj S.H.N."/>
            <person name="Harsha G.H.G."/>
            <person name="Madugundu A.M."/>
            <person name="Renuse S.R."/>
            <person name="Holt D.H."/>
            <person name="Pandey A.P."/>
            <person name="Papenfuss A.P."/>
            <person name="Gasser R.B.G."/>
            <person name="Fischer K.F."/>
        </authorList>
    </citation>
    <scope>NUCLEOTIDE SEQUENCE</scope>
    <source>
        <strain evidence="15">SSS_KF_BRIS2020</strain>
    </source>
</reference>
<evidence type="ECO:0000256" key="4">
    <source>
        <dbReference type="ARBA" id="ARBA00022741"/>
    </source>
</evidence>
<dbReference type="InterPro" id="IPR011009">
    <property type="entry name" value="Kinase-like_dom_sf"/>
</dbReference>
<keyword evidence="17" id="KW-1185">Reference proteome</keyword>
<dbReference type="SMART" id="SM00220">
    <property type="entry name" value="S_TKc"/>
    <property type="match status" value="1"/>
</dbReference>
<dbReference type="Gene3D" id="3.30.200.20">
    <property type="entry name" value="Phosphorylase Kinase, domain 1"/>
    <property type="match status" value="1"/>
</dbReference>
<dbReference type="SMART" id="SM00133">
    <property type="entry name" value="S_TK_X"/>
    <property type="match status" value="1"/>
</dbReference>
<feature type="region of interest" description="Disordered" evidence="12">
    <location>
        <begin position="1"/>
        <end position="41"/>
    </location>
</feature>
<dbReference type="FunFam" id="3.30.200.20:FF:000005">
    <property type="entry name" value="cAMP-dependent protein kinase catalytic subunit"/>
    <property type="match status" value="1"/>
</dbReference>
<dbReference type="InterPro" id="IPR017441">
    <property type="entry name" value="Protein_kinase_ATP_BS"/>
</dbReference>
<protein>
    <recommendedName>
        <fullName evidence="1">cAMP-dependent protein kinase</fullName>
        <ecNumber evidence="1">2.7.11.11</ecNumber>
    </recommendedName>
</protein>
<gene>
    <name evidence="15" type="ORF">SSS_6608</name>
</gene>
<keyword evidence="6 10" id="KW-0067">ATP-binding</keyword>
<evidence type="ECO:0000256" key="8">
    <source>
        <dbReference type="ARBA" id="ARBA00047292"/>
    </source>
</evidence>
<dbReference type="GO" id="GO:0005634">
    <property type="term" value="C:nucleus"/>
    <property type="evidence" value="ECO:0007669"/>
    <property type="project" value="TreeGrafter"/>
</dbReference>
<keyword evidence="3" id="KW-0808">Transferase</keyword>
<dbReference type="InterPro" id="IPR044109">
    <property type="entry name" value="STKc_PKA"/>
</dbReference>
<proteinExistence type="inferred from homology"/>
<comment type="catalytic activity">
    <reaction evidence="8">
        <text>L-threonyl-[protein] + ATP = O-phospho-L-threonyl-[protein] + ADP + H(+)</text>
        <dbReference type="Rhea" id="RHEA:46608"/>
        <dbReference type="Rhea" id="RHEA-COMP:11060"/>
        <dbReference type="Rhea" id="RHEA-COMP:11605"/>
        <dbReference type="ChEBI" id="CHEBI:15378"/>
        <dbReference type="ChEBI" id="CHEBI:30013"/>
        <dbReference type="ChEBI" id="CHEBI:30616"/>
        <dbReference type="ChEBI" id="CHEBI:61977"/>
        <dbReference type="ChEBI" id="CHEBI:456216"/>
        <dbReference type="EC" id="2.7.11.11"/>
    </reaction>
</comment>
<dbReference type="GO" id="GO:0005829">
    <property type="term" value="C:cytosol"/>
    <property type="evidence" value="ECO:0007669"/>
    <property type="project" value="TreeGrafter"/>
</dbReference>
<keyword evidence="2 11" id="KW-0723">Serine/threonine-protein kinase</keyword>
<evidence type="ECO:0000256" key="3">
    <source>
        <dbReference type="ARBA" id="ARBA00022679"/>
    </source>
</evidence>
<evidence type="ECO:0000256" key="2">
    <source>
        <dbReference type="ARBA" id="ARBA00022527"/>
    </source>
</evidence>
<dbReference type="PANTHER" id="PTHR24353:SF153">
    <property type="entry name" value="CAMP-DEPENDENT PROTEIN KINASE CATALYTIC SUBUNIT 1"/>
    <property type="match status" value="1"/>
</dbReference>
<evidence type="ECO:0000259" key="13">
    <source>
        <dbReference type="PROSITE" id="PS50011"/>
    </source>
</evidence>
<evidence type="ECO:0000256" key="1">
    <source>
        <dbReference type="ARBA" id="ARBA00012444"/>
    </source>
</evidence>
<dbReference type="GO" id="GO:0005524">
    <property type="term" value="F:ATP binding"/>
    <property type="evidence" value="ECO:0007669"/>
    <property type="project" value="UniProtKB-UniRule"/>
</dbReference>
<dbReference type="PROSITE" id="PS50011">
    <property type="entry name" value="PROTEIN_KINASE_DOM"/>
    <property type="match status" value="1"/>
</dbReference>
<organism evidence="15">
    <name type="scientific">Sarcoptes scabiei</name>
    <name type="common">Itch mite</name>
    <name type="synonym">Acarus scabiei</name>
    <dbReference type="NCBI Taxonomy" id="52283"/>
    <lineage>
        <taxon>Eukaryota</taxon>
        <taxon>Metazoa</taxon>
        <taxon>Ecdysozoa</taxon>
        <taxon>Arthropoda</taxon>
        <taxon>Chelicerata</taxon>
        <taxon>Arachnida</taxon>
        <taxon>Acari</taxon>
        <taxon>Acariformes</taxon>
        <taxon>Sarcoptiformes</taxon>
        <taxon>Astigmata</taxon>
        <taxon>Psoroptidia</taxon>
        <taxon>Sarcoptoidea</taxon>
        <taxon>Sarcoptidae</taxon>
        <taxon>Sarcoptinae</taxon>
        <taxon>Sarcoptes</taxon>
    </lineage>
</organism>
<dbReference type="PANTHER" id="PTHR24353">
    <property type="entry name" value="CYCLIC NUCLEOTIDE-DEPENDENT PROTEIN KINASE"/>
    <property type="match status" value="1"/>
</dbReference>
<dbReference type="PROSITE" id="PS00107">
    <property type="entry name" value="PROTEIN_KINASE_ATP"/>
    <property type="match status" value="1"/>
</dbReference>
<dbReference type="PROSITE" id="PS00108">
    <property type="entry name" value="PROTEIN_KINASE_ST"/>
    <property type="match status" value="1"/>
</dbReference>
<dbReference type="EMBL" id="WVUK01000047">
    <property type="protein sequence ID" value="KAF7495555.1"/>
    <property type="molecule type" value="Genomic_DNA"/>
</dbReference>
<dbReference type="EC" id="2.7.11.11" evidence="1"/>
<feature type="domain" description="Protein kinase" evidence="13">
    <location>
        <begin position="70"/>
        <end position="327"/>
    </location>
</feature>
<evidence type="ECO:0000256" key="7">
    <source>
        <dbReference type="ARBA" id="ARBA00023149"/>
    </source>
</evidence>
<dbReference type="SUPFAM" id="SSF56112">
    <property type="entry name" value="Protein kinase-like (PK-like)"/>
    <property type="match status" value="1"/>
</dbReference>
<reference evidence="16" key="3">
    <citation type="submission" date="2022-06" db="UniProtKB">
        <authorList>
            <consortium name="EnsemblMetazoa"/>
        </authorList>
    </citation>
    <scope>IDENTIFICATION</scope>
</reference>
<dbReference type="OrthoDB" id="63267at2759"/>
<evidence type="ECO:0000256" key="10">
    <source>
        <dbReference type="PROSITE-ProRule" id="PRU10141"/>
    </source>
</evidence>
<feature type="compositionally biased region" description="Basic and acidic residues" evidence="12">
    <location>
        <begin position="27"/>
        <end position="41"/>
    </location>
</feature>
<dbReference type="GO" id="GO:0004691">
    <property type="term" value="F:cAMP-dependent protein kinase activity"/>
    <property type="evidence" value="ECO:0007669"/>
    <property type="project" value="UniProtKB-EC"/>
</dbReference>
<keyword evidence="4 10" id="KW-0547">Nucleotide-binding</keyword>
<evidence type="ECO:0000256" key="12">
    <source>
        <dbReference type="SAM" id="MobiDB-lite"/>
    </source>
</evidence>
<dbReference type="FunFam" id="1.10.510.10:FF:000005">
    <property type="entry name" value="cAMP-dependent protein kinase catalytic subunit alpha"/>
    <property type="match status" value="1"/>
</dbReference>
<evidence type="ECO:0000313" key="17">
    <source>
        <dbReference type="Proteomes" id="UP000070412"/>
    </source>
</evidence>
<reference evidence="17" key="1">
    <citation type="journal article" date="2020" name="PLoS Negl. Trop. Dis.">
        <title>High-quality nuclear genome for Sarcoptes scabiei-A critical resource for a neglected parasite.</title>
        <authorList>
            <person name="Korhonen P.K."/>
            <person name="Gasser R.B."/>
            <person name="Ma G."/>
            <person name="Wang T."/>
            <person name="Stroehlein A.J."/>
            <person name="Young N.D."/>
            <person name="Ang C.S."/>
            <person name="Fernando D.D."/>
            <person name="Lu H.C."/>
            <person name="Taylor S."/>
            <person name="Reynolds S.L."/>
            <person name="Mofiz E."/>
            <person name="Najaraj S.H."/>
            <person name="Gowda H."/>
            <person name="Madugundu A."/>
            <person name="Renuse S."/>
            <person name="Holt D."/>
            <person name="Pandey A."/>
            <person name="Papenfuss A.T."/>
            <person name="Fischer K."/>
        </authorList>
    </citation>
    <scope>NUCLEOTIDE SEQUENCE [LARGE SCALE GENOMIC DNA]</scope>
</reference>
<feature type="domain" description="AGC-kinase C-terminal" evidence="14">
    <location>
        <begin position="328"/>
        <end position="380"/>
    </location>
</feature>
<evidence type="ECO:0000256" key="9">
    <source>
        <dbReference type="ARBA" id="ARBA00047454"/>
    </source>
</evidence>
<dbReference type="Pfam" id="PF00069">
    <property type="entry name" value="Pkinase"/>
    <property type="match status" value="1"/>
</dbReference>
<dbReference type="InterPro" id="IPR000961">
    <property type="entry name" value="AGC-kinase_C"/>
</dbReference>
<dbReference type="PROSITE" id="PS51285">
    <property type="entry name" value="AGC_KINASE_CTER"/>
    <property type="match status" value="1"/>
</dbReference>
<dbReference type="CDD" id="cd14209">
    <property type="entry name" value="STKc_PKA"/>
    <property type="match status" value="1"/>
</dbReference>
<dbReference type="Gene3D" id="1.10.510.10">
    <property type="entry name" value="Transferase(Phosphotransferase) domain 1"/>
    <property type="match status" value="1"/>
</dbReference>